<evidence type="ECO:0000313" key="5">
    <source>
        <dbReference type="EMBL" id="KAJ0225564.1"/>
    </source>
</evidence>
<dbReference type="Gene3D" id="1.10.8.430">
    <property type="entry name" value="Helical domain of apoptotic protease-activating factors"/>
    <property type="match status" value="1"/>
</dbReference>
<keyword evidence="1" id="KW-0433">Leucine-rich repeat</keyword>
<dbReference type="GO" id="GO:0043531">
    <property type="term" value="F:ADP binding"/>
    <property type="evidence" value="ECO:0007669"/>
    <property type="project" value="InterPro"/>
</dbReference>
<dbReference type="PRINTS" id="PR00364">
    <property type="entry name" value="DISEASERSIST"/>
</dbReference>
<keyword evidence="6" id="KW-1185">Reference proteome</keyword>
<name>A0A9R1XU10_LACSA</name>
<dbReference type="InterPro" id="IPR002182">
    <property type="entry name" value="NB-ARC"/>
</dbReference>
<comment type="caution">
    <text evidence="5">The sequence shown here is derived from an EMBL/GenBank/DDBJ whole genome shotgun (WGS) entry which is preliminary data.</text>
</comment>
<accession>A0A9R1XU10</accession>
<sequence length="254" mass="28567">METRVNYAVSSLRSGFDDDVGMIGIKGMGGGGKTTLARAVSSVHDGKNIIKRLMRSRKVLVVLDDVDHIDQLEALVGESNWFKPGSTVIFTTRDEQVLVAHGMKLICNVKLLSDTEGICLFNRYAFGRVIPIERYTRLSKQVIHYAGGLPLTIRVLGSFLCGKNELEWMDAIERLKIIPLMETMKKLELSYIGLEEDYKEIFLDVACLLQGEPKHLALEALESYGFYARNGLRVLEQRSLITIDGKHMGMHDYI</sequence>
<dbReference type="InterPro" id="IPR044974">
    <property type="entry name" value="Disease_R_plants"/>
</dbReference>
<reference evidence="5 6" key="1">
    <citation type="journal article" date="2017" name="Nat. Commun.">
        <title>Genome assembly with in vitro proximity ligation data and whole-genome triplication in lettuce.</title>
        <authorList>
            <person name="Reyes-Chin-Wo S."/>
            <person name="Wang Z."/>
            <person name="Yang X."/>
            <person name="Kozik A."/>
            <person name="Arikit S."/>
            <person name="Song C."/>
            <person name="Xia L."/>
            <person name="Froenicke L."/>
            <person name="Lavelle D.O."/>
            <person name="Truco M.J."/>
            <person name="Xia R."/>
            <person name="Zhu S."/>
            <person name="Xu C."/>
            <person name="Xu H."/>
            <person name="Xu X."/>
            <person name="Cox K."/>
            <person name="Korf I."/>
            <person name="Meyers B.C."/>
            <person name="Michelmore R.W."/>
        </authorList>
    </citation>
    <scope>NUCLEOTIDE SEQUENCE [LARGE SCALE GENOMIC DNA]</scope>
    <source>
        <strain evidence="6">cv. Salinas</strain>
        <tissue evidence="5">Seedlings</tissue>
    </source>
</reference>
<dbReference type="InterPro" id="IPR027417">
    <property type="entry name" value="P-loop_NTPase"/>
</dbReference>
<evidence type="ECO:0008006" key="7">
    <source>
        <dbReference type="Google" id="ProtNLM"/>
    </source>
</evidence>
<dbReference type="Pfam" id="PF00931">
    <property type="entry name" value="NB-ARC"/>
    <property type="match status" value="1"/>
</dbReference>
<keyword evidence="2" id="KW-0677">Repeat</keyword>
<evidence type="ECO:0000259" key="4">
    <source>
        <dbReference type="Pfam" id="PF23282"/>
    </source>
</evidence>
<dbReference type="InterPro" id="IPR042197">
    <property type="entry name" value="Apaf_helical"/>
</dbReference>
<feature type="domain" description="NB-ARC" evidence="3">
    <location>
        <begin position="47"/>
        <end position="126"/>
    </location>
</feature>
<proteinExistence type="predicted"/>
<dbReference type="EMBL" id="NBSK02000001">
    <property type="protein sequence ID" value="KAJ0225564.1"/>
    <property type="molecule type" value="Genomic_DNA"/>
</dbReference>
<organism evidence="5 6">
    <name type="scientific">Lactuca sativa</name>
    <name type="common">Garden lettuce</name>
    <dbReference type="NCBI Taxonomy" id="4236"/>
    <lineage>
        <taxon>Eukaryota</taxon>
        <taxon>Viridiplantae</taxon>
        <taxon>Streptophyta</taxon>
        <taxon>Embryophyta</taxon>
        <taxon>Tracheophyta</taxon>
        <taxon>Spermatophyta</taxon>
        <taxon>Magnoliopsida</taxon>
        <taxon>eudicotyledons</taxon>
        <taxon>Gunneridae</taxon>
        <taxon>Pentapetalae</taxon>
        <taxon>asterids</taxon>
        <taxon>campanulids</taxon>
        <taxon>Asterales</taxon>
        <taxon>Asteraceae</taxon>
        <taxon>Cichorioideae</taxon>
        <taxon>Cichorieae</taxon>
        <taxon>Lactucinae</taxon>
        <taxon>Lactuca</taxon>
    </lineage>
</organism>
<dbReference type="PANTHER" id="PTHR11017:SF544">
    <property type="entry name" value="ADP-RIBOSYL CYCLASE_CYCLIC ADP-RIBOSE HYDROLASE"/>
    <property type="match status" value="1"/>
</dbReference>
<dbReference type="InterPro" id="IPR058192">
    <property type="entry name" value="WHD_ROQ1-like"/>
</dbReference>
<dbReference type="SUPFAM" id="SSF52540">
    <property type="entry name" value="P-loop containing nucleoside triphosphate hydrolases"/>
    <property type="match status" value="1"/>
</dbReference>
<feature type="domain" description="Disease resistance protein Roq1-like winged-helix" evidence="4">
    <location>
        <begin position="196"/>
        <end position="254"/>
    </location>
</feature>
<evidence type="ECO:0000256" key="1">
    <source>
        <dbReference type="ARBA" id="ARBA00022614"/>
    </source>
</evidence>
<gene>
    <name evidence="5" type="ORF">LSAT_V11C100017570</name>
</gene>
<dbReference type="AlphaFoldDB" id="A0A9R1XU10"/>
<dbReference type="GO" id="GO:0006952">
    <property type="term" value="P:defense response"/>
    <property type="evidence" value="ECO:0007669"/>
    <property type="project" value="InterPro"/>
</dbReference>
<evidence type="ECO:0000313" key="6">
    <source>
        <dbReference type="Proteomes" id="UP000235145"/>
    </source>
</evidence>
<evidence type="ECO:0000259" key="3">
    <source>
        <dbReference type="Pfam" id="PF00931"/>
    </source>
</evidence>
<dbReference type="Gene3D" id="3.40.50.300">
    <property type="entry name" value="P-loop containing nucleotide triphosphate hydrolases"/>
    <property type="match status" value="2"/>
</dbReference>
<dbReference type="Pfam" id="PF23282">
    <property type="entry name" value="WHD_ROQ1"/>
    <property type="match status" value="1"/>
</dbReference>
<dbReference type="Proteomes" id="UP000235145">
    <property type="component" value="Unassembled WGS sequence"/>
</dbReference>
<dbReference type="PANTHER" id="PTHR11017">
    <property type="entry name" value="LEUCINE-RICH REPEAT-CONTAINING PROTEIN"/>
    <property type="match status" value="1"/>
</dbReference>
<evidence type="ECO:0000256" key="2">
    <source>
        <dbReference type="ARBA" id="ARBA00022737"/>
    </source>
</evidence>
<protein>
    <recommendedName>
        <fullName evidence="7">NB-ARC domain-containing protein</fullName>
    </recommendedName>
</protein>